<keyword evidence="3" id="KW-1185">Reference proteome</keyword>
<feature type="region of interest" description="Disordered" evidence="1">
    <location>
        <begin position="973"/>
        <end position="1031"/>
    </location>
</feature>
<dbReference type="OrthoDB" id="436899at2759"/>
<gene>
    <name evidence="2" type="ORF">SNAT2548_LOCUS5694</name>
</gene>
<evidence type="ECO:0000313" key="2">
    <source>
        <dbReference type="EMBL" id="CAE7198296.1"/>
    </source>
</evidence>
<name>A0A812J5R5_9DINO</name>
<protein>
    <submittedName>
        <fullName evidence="2">Uncharacterized protein</fullName>
    </submittedName>
</protein>
<feature type="region of interest" description="Disordered" evidence="1">
    <location>
        <begin position="474"/>
        <end position="493"/>
    </location>
</feature>
<evidence type="ECO:0000256" key="1">
    <source>
        <dbReference type="SAM" id="MobiDB-lite"/>
    </source>
</evidence>
<dbReference type="AlphaFoldDB" id="A0A812J5R5"/>
<feature type="compositionally biased region" description="Basic and acidic residues" evidence="1">
    <location>
        <begin position="1011"/>
        <end position="1027"/>
    </location>
</feature>
<proteinExistence type="predicted"/>
<sequence>PSIISDDLPTPTMYGQAELQLRELSAQQSVKRQCRVVTPDKAIFLQAVRRKPDRDFDEKCEYVWGRAVKLWLTLMLASPSAGKFVQSVCSMEEEEALSSIRDVFGVQSPHTALKRATSLIRFMKWLRPGVDSHEPLMPPEPILYAFLKELTCRSTGKLAALGTVQALRLAQHVLRCHNLEAVLSPRVVGAADRSAGEHLPQNQARDLTVSEVRQVEEAIRAQDADPIDRFAAGVMCFQLFARNRWSDVACIDSLSFDVTEVAGRPVGYVEARARHVKQSSQAKKKKALFMPLVAPIQGVSPDFYWALEWRHAAQLAGIDLTKRPLGALLPAPGPEGSFLKRHIDTAEASDWLHGLLLRSDPTRQRTTSHCLKHTVLGWLSRFGIHGETQTLLAHHSTGPMSDLAYSRDALSGPIRQLEQMLQQIREGSFLPDATRSGYFVRENVSEAAPSWSMVSEPPTVARPMPATWEGPDRMEQASVEGEEQHGASPTGTSLFGTNFGKRWLLMEGTKCSFEPKRVEPTTEGDIRDHSPEAAVEVDVANRTTQQPGITESGEAPEDERDTVCSGAGLVATDVLSPVSSSDSDTASSTSMEEETCDQALPDGFEALRNVKSTVVHLHRPGAVSLKCGPVVTENFSRVRNSVCRAMASAADSEAFFKEHAARVGMAEDVINKLVAQGIKTVSQAAYAASPPGQPLTDASVEALLTKIGAANPTLALVTQAKRLLFESQTMALSHLKSVVEQKPESIARHMPGAERHQRMMCQATRLAGIEIKNDLEPAHSVYDVIATMVEHSSIKYLHPSKIPTRQQELSQTKGTKELALDTSGASLTITEKASSAQAKLGTEMATYRAMQRRGLAFDLVGILSYKVHEKWLQKAFSRLQDPAIPGYAPVSLAQVLRADKALWLVLAQASIKLERAAPNADLATPRCLDDAFTKAMEAAEVSFPLLPLPANAEATFPGKGKGKGFGGWKRQLPWDGKAGQPQKLARSEFWGKGRKGKEKGGKNHGGGKDPWGSKEGRRWNQWRREGKGSQTPMPFKLRCGVAVTPQGEPICFGANLGECQAQQWSERALPVVSASDKAADFDSDKPAIFDSMCHTSANSSAGEAPDWSLHEGVTNSFSPKQSSAPIEESSVVQINDSAVDSLATPDNLSADQQSASDATHLQCGGLSSGAKHMQEFWCLELFAGSAGITAAMVDKITRLGPGVDDTQLQGKGAARAPEFSAA</sequence>
<reference evidence="2" key="1">
    <citation type="submission" date="2021-02" db="EMBL/GenBank/DDBJ databases">
        <authorList>
            <person name="Dougan E. K."/>
            <person name="Rhodes N."/>
            <person name="Thang M."/>
            <person name="Chan C."/>
        </authorList>
    </citation>
    <scope>NUCLEOTIDE SEQUENCE</scope>
</reference>
<feature type="non-terminal residue" evidence="2">
    <location>
        <position position="1"/>
    </location>
</feature>
<feature type="region of interest" description="Disordered" evidence="1">
    <location>
        <begin position="1100"/>
        <end position="1128"/>
    </location>
</feature>
<feature type="region of interest" description="Disordered" evidence="1">
    <location>
        <begin position="1200"/>
        <end position="1222"/>
    </location>
</feature>
<dbReference type="EMBL" id="CAJNDS010000368">
    <property type="protein sequence ID" value="CAE7198296.1"/>
    <property type="molecule type" value="Genomic_DNA"/>
</dbReference>
<feature type="compositionally biased region" description="Polar residues" evidence="1">
    <location>
        <begin position="1113"/>
        <end position="1128"/>
    </location>
</feature>
<accession>A0A812J5R5</accession>
<organism evidence="2 3">
    <name type="scientific">Symbiodinium natans</name>
    <dbReference type="NCBI Taxonomy" id="878477"/>
    <lineage>
        <taxon>Eukaryota</taxon>
        <taxon>Sar</taxon>
        <taxon>Alveolata</taxon>
        <taxon>Dinophyceae</taxon>
        <taxon>Suessiales</taxon>
        <taxon>Symbiodiniaceae</taxon>
        <taxon>Symbiodinium</taxon>
    </lineage>
</organism>
<comment type="caution">
    <text evidence="2">The sequence shown here is derived from an EMBL/GenBank/DDBJ whole genome shotgun (WGS) entry which is preliminary data.</text>
</comment>
<dbReference type="Proteomes" id="UP000604046">
    <property type="component" value="Unassembled WGS sequence"/>
</dbReference>
<evidence type="ECO:0000313" key="3">
    <source>
        <dbReference type="Proteomes" id="UP000604046"/>
    </source>
</evidence>